<evidence type="ECO:0000256" key="1">
    <source>
        <dbReference type="SAM" id="MobiDB-lite"/>
    </source>
</evidence>
<comment type="caution">
    <text evidence="2">The sequence shown here is derived from an EMBL/GenBank/DDBJ whole genome shotgun (WGS) entry which is preliminary data.</text>
</comment>
<gene>
    <name evidence="2" type="ORF">HAX54_010569</name>
</gene>
<evidence type="ECO:0000313" key="2">
    <source>
        <dbReference type="EMBL" id="MCD7470590.1"/>
    </source>
</evidence>
<dbReference type="Proteomes" id="UP000823775">
    <property type="component" value="Unassembled WGS sequence"/>
</dbReference>
<organism evidence="2 3">
    <name type="scientific">Datura stramonium</name>
    <name type="common">Jimsonweed</name>
    <name type="synonym">Common thornapple</name>
    <dbReference type="NCBI Taxonomy" id="4076"/>
    <lineage>
        <taxon>Eukaryota</taxon>
        <taxon>Viridiplantae</taxon>
        <taxon>Streptophyta</taxon>
        <taxon>Embryophyta</taxon>
        <taxon>Tracheophyta</taxon>
        <taxon>Spermatophyta</taxon>
        <taxon>Magnoliopsida</taxon>
        <taxon>eudicotyledons</taxon>
        <taxon>Gunneridae</taxon>
        <taxon>Pentapetalae</taxon>
        <taxon>asterids</taxon>
        <taxon>lamiids</taxon>
        <taxon>Solanales</taxon>
        <taxon>Solanaceae</taxon>
        <taxon>Solanoideae</taxon>
        <taxon>Datureae</taxon>
        <taxon>Datura</taxon>
    </lineage>
</organism>
<evidence type="ECO:0000313" key="3">
    <source>
        <dbReference type="Proteomes" id="UP000823775"/>
    </source>
</evidence>
<sequence>VPQDESYNGPLYCTMGRCTVPLKGPRSNKKLLQRKKFPKSNSLNMSQSQKALVVPRRPMRLTPRINLQLRPLGHKPSPRKLLRSLLHLPNLNREEKRSSQMVMTLLWMIQRRERVLMRIRENRRVLMRSQENRGVTQTLPLHWRQGPKDGLYKIPVLPPSVLSVLDEDLNEEISQFFDLDMASSNKGKKKCANERAEDEPRKEQHEKVKVAGSFTASIVPSGDGDDPLGEPQFVIAIIPDRSGGTLIAPHGYSIIESIGYN</sequence>
<reference evidence="2 3" key="1">
    <citation type="journal article" date="2021" name="BMC Genomics">
        <title>Datura genome reveals duplications of psychoactive alkaloid biosynthetic genes and high mutation rate following tissue culture.</title>
        <authorList>
            <person name="Rajewski A."/>
            <person name="Carter-House D."/>
            <person name="Stajich J."/>
            <person name="Litt A."/>
        </authorList>
    </citation>
    <scope>NUCLEOTIDE SEQUENCE [LARGE SCALE GENOMIC DNA]</scope>
    <source>
        <strain evidence="2">AR-01</strain>
    </source>
</reference>
<proteinExistence type="predicted"/>
<feature type="region of interest" description="Disordered" evidence="1">
    <location>
        <begin position="187"/>
        <end position="209"/>
    </location>
</feature>
<feature type="non-terminal residue" evidence="2">
    <location>
        <position position="1"/>
    </location>
</feature>
<name>A0ABS8TIC9_DATST</name>
<keyword evidence="3" id="KW-1185">Reference proteome</keyword>
<dbReference type="EMBL" id="JACEIK010001587">
    <property type="protein sequence ID" value="MCD7470590.1"/>
    <property type="molecule type" value="Genomic_DNA"/>
</dbReference>
<protein>
    <submittedName>
        <fullName evidence="2">Uncharacterized protein</fullName>
    </submittedName>
</protein>
<accession>A0ABS8TIC9</accession>
<feature type="compositionally biased region" description="Basic and acidic residues" evidence="1">
    <location>
        <begin position="191"/>
        <end position="209"/>
    </location>
</feature>